<feature type="transmembrane region" description="Helical" evidence="2">
    <location>
        <begin position="124"/>
        <end position="142"/>
    </location>
</feature>
<keyword evidence="5" id="KW-1185">Reference proteome</keyword>
<keyword evidence="4" id="KW-0808">Transferase</keyword>
<keyword evidence="2" id="KW-1133">Transmembrane helix</keyword>
<feature type="compositionally biased region" description="Basic and acidic residues" evidence="1">
    <location>
        <begin position="313"/>
        <end position="323"/>
    </location>
</feature>
<dbReference type="GO" id="GO:0004673">
    <property type="term" value="F:protein histidine kinase activity"/>
    <property type="evidence" value="ECO:0007669"/>
    <property type="project" value="UniProtKB-EC"/>
</dbReference>
<dbReference type="EC" id="2.7.13.3" evidence="4"/>
<dbReference type="Pfam" id="PF06580">
    <property type="entry name" value="His_kinase"/>
    <property type="match status" value="1"/>
</dbReference>
<evidence type="ECO:0000259" key="3">
    <source>
        <dbReference type="Pfam" id="PF06580"/>
    </source>
</evidence>
<dbReference type="SUPFAM" id="SSF55874">
    <property type="entry name" value="ATPase domain of HSP90 chaperone/DNA topoisomerase II/histidine kinase"/>
    <property type="match status" value="1"/>
</dbReference>
<evidence type="ECO:0000256" key="1">
    <source>
        <dbReference type="SAM" id="MobiDB-lite"/>
    </source>
</evidence>
<feature type="transmembrane region" description="Helical" evidence="2">
    <location>
        <begin position="20"/>
        <end position="37"/>
    </location>
</feature>
<organism evidence="4 5">
    <name type="scientific">Microbulbifer echini</name>
    <dbReference type="NCBI Taxonomy" id="1529067"/>
    <lineage>
        <taxon>Bacteria</taxon>
        <taxon>Pseudomonadati</taxon>
        <taxon>Pseudomonadota</taxon>
        <taxon>Gammaproteobacteria</taxon>
        <taxon>Cellvibrionales</taxon>
        <taxon>Microbulbiferaceae</taxon>
        <taxon>Microbulbifer</taxon>
    </lineage>
</organism>
<sequence length="373" mass="42625">MRLLKSPTLTAKFLSYHFGGWLLFSLINALSLGLLTQDHFDKITIHIATVAFTVGLSTLGIREIIWRLNLFDKNWQKQWIYFIATSTILGFICACISVSFIYVYYNLVGHTVPSSFWGGVLDNWLFLIILMITWTLVYFTIVNQDRLHKAKEDATQLKLQLNEVKMSALMGQLNPHFLFNGLNNIRALILEDKQKSRAMLTNLSDLLRYTLMAHKQNAVSLRDELEIVCQYIELLKIQYEDRLIFRLDIDQNLMAEKIPPLLIQLLAENAVRHGIEKTKKGGVLTLKASKDNNHMHITVTNPGNLKKSTQKISTDRVKPVKKDENSNTGLGLINIKNRLAIQYGEQSNFKIEQQGLNVVAQCQIPISIKQEVV</sequence>
<feature type="domain" description="Signal transduction histidine kinase internal region" evidence="3">
    <location>
        <begin position="165"/>
        <end position="243"/>
    </location>
</feature>
<dbReference type="RefSeq" id="WP_371845060.1">
    <property type="nucleotide sequence ID" value="NZ_JBGMEL010000041.1"/>
</dbReference>
<reference evidence="4 5" key="1">
    <citation type="submission" date="2024-08" db="EMBL/GenBank/DDBJ databases">
        <authorList>
            <person name="Ishaq N."/>
        </authorList>
    </citation>
    <scope>NUCLEOTIDE SEQUENCE [LARGE SCALE GENOMIC DNA]</scope>
    <source>
        <strain evidence="4 5">JCM 30400</strain>
    </source>
</reference>
<feature type="compositionally biased region" description="Polar residues" evidence="1">
    <location>
        <begin position="298"/>
        <end position="312"/>
    </location>
</feature>
<dbReference type="InterPro" id="IPR050640">
    <property type="entry name" value="Bact_2-comp_sensor_kinase"/>
</dbReference>
<dbReference type="Proteomes" id="UP001569414">
    <property type="component" value="Unassembled WGS sequence"/>
</dbReference>
<protein>
    <submittedName>
        <fullName evidence="4">Sensor histidine kinase</fullName>
        <ecNumber evidence="4">2.7.13.3</ecNumber>
    </submittedName>
</protein>
<dbReference type="Gene3D" id="3.30.565.10">
    <property type="entry name" value="Histidine kinase-like ATPase, C-terminal domain"/>
    <property type="match status" value="1"/>
</dbReference>
<feature type="transmembrane region" description="Helical" evidence="2">
    <location>
        <begin position="81"/>
        <end position="104"/>
    </location>
</feature>
<comment type="caution">
    <text evidence="4">The sequence shown here is derived from an EMBL/GenBank/DDBJ whole genome shotgun (WGS) entry which is preliminary data.</text>
</comment>
<proteinExistence type="predicted"/>
<feature type="region of interest" description="Disordered" evidence="1">
    <location>
        <begin position="295"/>
        <end position="323"/>
    </location>
</feature>
<evidence type="ECO:0000256" key="2">
    <source>
        <dbReference type="SAM" id="Phobius"/>
    </source>
</evidence>
<dbReference type="InterPro" id="IPR010559">
    <property type="entry name" value="Sig_transdc_His_kin_internal"/>
</dbReference>
<evidence type="ECO:0000313" key="5">
    <source>
        <dbReference type="Proteomes" id="UP001569414"/>
    </source>
</evidence>
<keyword evidence="2" id="KW-0812">Transmembrane</keyword>
<dbReference type="InterPro" id="IPR036890">
    <property type="entry name" value="HATPase_C_sf"/>
</dbReference>
<keyword evidence="4" id="KW-0418">Kinase</keyword>
<feature type="transmembrane region" description="Helical" evidence="2">
    <location>
        <begin position="43"/>
        <end position="61"/>
    </location>
</feature>
<dbReference type="PANTHER" id="PTHR34220:SF7">
    <property type="entry name" value="SENSOR HISTIDINE KINASE YPDA"/>
    <property type="match status" value="1"/>
</dbReference>
<accession>A0ABV4NTE9</accession>
<name>A0ABV4NTE9_9GAMM</name>
<dbReference type="EMBL" id="JBGMEL010000041">
    <property type="protein sequence ID" value="MFA0792682.1"/>
    <property type="molecule type" value="Genomic_DNA"/>
</dbReference>
<gene>
    <name evidence="4" type="ORF">ACCI51_19305</name>
</gene>
<evidence type="ECO:0000313" key="4">
    <source>
        <dbReference type="EMBL" id="MFA0792682.1"/>
    </source>
</evidence>
<dbReference type="PANTHER" id="PTHR34220">
    <property type="entry name" value="SENSOR HISTIDINE KINASE YPDA"/>
    <property type="match status" value="1"/>
</dbReference>
<keyword evidence="2" id="KW-0472">Membrane</keyword>